<reference evidence="8" key="1">
    <citation type="submission" date="2023-10" db="EMBL/GenBank/DDBJ databases">
        <authorList>
            <person name="Chen Y."/>
            <person name="Shah S."/>
            <person name="Dougan E. K."/>
            <person name="Thang M."/>
            <person name="Chan C."/>
        </authorList>
    </citation>
    <scope>NUCLEOTIDE SEQUENCE [LARGE SCALE GENOMIC DNA]</scope>
</reference>
<dbReference type="Pfam" id="PF00520">
    <property type="entry name" value="Ion_trans"/>
    <property type="match status" value="1"/>
</dbReference>
<evidence type="ECO:0000313" key="9">
    <source>
        <dbReference type="Proteomes" id="UP001189429"/>
    </source>
</evidence>
<comment type="caution">
    <text evidence="8">The sequence shown here is derived from an EMBL/GenBank/DDBJ whole genome shotgun (WGS) entry which is preliminary data.</text>
</comment>
<evidence type="ECO:0000256" key="6">
    <source>
        <dbReference type="SAM" id="Phobius"/>
    </source>
</evidence>
<feature type="compositionally biased region" description="Basic and acidic residues" evidence="5">
    <location>
        <begin position="15"/>
        <end position="24"/>
    </location>
</feature>
<keyword evidence="2 6" id="KW-0812">Transmembrane</keyword>
<keyword evidence="3 6" id="KW-1133">Transmembrane helix</keyword>
<dbReference type="EMBL" id="CAUYUJ010017677">
    <property type="protein sequence ID" value="CAK0876901.1"/>
    <property type="molecule type" value="Genomic_DNA"/>
</dbReference>
<evidence type="ECO:0000259" key="7">
    <source>
        <dbReference type="Pfam" id="PF00520"/>
    </source>
</evidence>
<feature type="transmembrane region" description="Helical" evidence="6">
    <location>
        <begin position="196"/>
        <end position="223"/>
    </location>
</feature>
<proteinExistence type="predicted"/>
<dbReference type="PANTHER" id="PTHR10037:SF62">
    <property type="entry name" value="SODIUM CHANNEL PROTEIN 60E"/>
    <property type="match status" value="1"/>
</dbReference>
<dbReference type="PANTHER" id="PTHR10037">
    <property type="entry name" value="VOLTAGE-GATED CATION CHANNEL CALCIUM AND SODIUM"/>
    <property type="match status" value="1"/>
</dbReference>
<feature type="region of interest" description="Disordered" evidence="5">
    <location>
        <begin position="1"/>
        <end position="24"/>
    </location>
</feature>
<evidence type="ECO:0000256" key="2">
    <source>
        <dbReference type="ARBA" id="ARBA00022692"/>
    </source>
</evidence>
<dbReference type="SUPFAM" id="SSF81324">
    <property type="entry name" value="Voltage-gated potassium channels"/>
    <property type="match status" value="1"/>
</dbReference>
<name>A0ABN9VUZ1_9DINO</name>
<dbReference type="Gene3D" id="1.20.120.350">
    <property type="entry name" value="Voltage-gated potassium channels. Chain C"/>
    <property type="match status" value="1"/>
</dbReference>
<evidence type="ECO:0000256" key="3">
    <source>
        <dbReference type="ARBA" id="ARBA00022989"/>
    </source>
</evidence>
<evidence type="ECO:0000313" key="8">
    <source>
        <dbReference type="EMBL" id="CAK0876901.1"/>
    </source>
</evidence>
<dbReference type="InterPro" id="IPR027359">
    <property type="entry name" value="Volt_channel_dom_sf"/>
</dbReference>
<organism evidence="8 9">
    <name type="scientific">Prorocentrum cordatum</name>
    <dbReference type="NCBI Taxonomy" id="2364126"/>
    <lineage>
        <taxon>Eukaryota</taxon>
        <taxon>Sar</taxon>
        <taxon>Alveolata</taxon>
        <taxon>Dinophyceae</taxon>
        <taxon>Prorocentrales</taxon>
        <taxon>Prorocentraceae</taxon>
        <taxon>Prorocentrum</taxon>
    </lineage>
</organism>
<sequence>MAQKVHPAAHVADGSADRVAESDEKKAEPVFRIIKPGDATSQPLVRIWGKSKRVSSNSLFLFSVHSGFRQKVLKLVEYVWFDNRILFLIVFGSLLQLCYHWQEPNDEGYNRMFNFVFEPIFTVFFTLELILKVIAWGFFVEKHSYLRDPWNWLDFVVVISALVAFLLPGSSLSFLRVFKVLRPLRSLNKVPQMKMLVNTVLSSIPRLGDVAVMMAFLFVIIAITGL</sequence>
<dbReference type="InterPro" id="IPR005821">
    <property type="entry name" value="Ion_trans_dom"/>
</dbReference>
<evidence type="ECO:0000256" key="5">
    <source>
        <dbReference type="SAM" id="MobiDB-lite"/>
    </source>
</evidence>
<accession>A0ABN9VUZ1</accession>
<dbReference type="InterPro" id="IPR043203">
    <property type="entry name" value="VGCC_Ca_Na"/>
</dbReference>
<comment type="subcellular location">
    <subcellularLocation>
        <location evidence="1">Membrane</location>
        <topology evidence="1">Multi-pass membrane protein</topology>
    </subcellularLocation>
</comment>
<dbReference type="Proteomes" id="UP001189429">
    <property type="component" value="Unassembled WGS sequence"/>
</dbReference>
<protein>
    <recommendedName>
        <fullName evidence="7">Ion transport domain-containing protein</fullName>
    </recommendedName>
</protein>
<feature type="non-terminal residue" evidence="8">
    <location>
        <position position="226"/>
    </location>
</feature>
<feature type="transmembrane region" description="Helical" evidence="6">
    <location>
        <begin position="152"/>
        <end position="175"/>
    </location>
</feature>
<feature type="transmembrane region" description="Helical" evidence="6">
    <location>
        <begin position="120"/>
        <end position="140"/>
    </location>
</feature>
<feature type="domain" description="Ion transport" evidence="7">
    <location>
        <begin position="80"/>
        <end position="225"/>
    </location>
</feature>
<evidence type="ECO:0000256" key="1">
    <source>
        <dbReference type="ARBA" id="ARBA00004141"/>
    </source>
</evidence>
<keyword evidence="4 6" id="KW-0472">Membrane</keyword>
<evidence type="ECO:0000256" key="4">
    <source>
        <dbReference type="ARBA" id="ARBA00023136"/>
    </source>
</evidence>
<keyword evidence="9" id="KW-1185">Reference proteome</keyword>
<gene>
    <name evidence="8" type="ORF">PCOR1329_LOCUS61094</name>
</gene>